<comment type="caution">
    <text evidence="2">The sequence shown here is derived from an EMBL/GenBank/DDBJ whole genome shotgun (WGS) entry which is preliminary data.</text>
</comment>
<name>A0A6M1RWI2_9BACT</name>
<accession>A0A6M1RWI2</accession>
<feature type="transmembrane region" description="Helical" evidence="1">
    <location>
        <begin position="6"/>
        <end position="39"/>
    </location>
</feature>
<evidence type="ECO:0000313" key="3">
    <source>
        <dbReference type="Proteomes" id="UP000477311"/>
    </source>
</evidence>
<keyword evidence="3" id="KW-1185">Reference proteome</keyword>
<proteinExistence type="predicted"/>
<keyword evidence="1" id="KW-1133">Transmembrane helix</keyword>
<keyword evidence="1" id="KW-0472">Membrane</keyword>
<keyword evidence="1" id="KW-0812">Transmembrane</keyword>
<gene>
    <name evidence="2" type="ORF">G4L39_06930</name>
</gene>
<evidence type="ECO:0000256" key="1">
    <source>
        <dbReference type="SAM" id="Phobius"/>
    </source>
</evidence>
<organism evidence="2 3">
    <name type="scientific">Limisphaera ngatamarikiensis</name>
    <dbReference type="NCBI Taxonomy" id="1324935"/>
    <lineage>
        <taxon>Bacteria</taxon>
        <taxon>Pseudomonadati</taxon>
        <taxon>Verrucomicrobiota</taxon>
        <taxon>Verrucomicrobiia</taxon>
        <taxon>Limisphaerales</taxon>
        <taxon>Limisphaeraceae</taxon>
        <taxon>Limisphaera</taxon>
    </lineage>
</organism>
<reference evidence="2 3" key="1">
    <citation type="submission" date="2020-02" db="EMBL/GenBank/DDBJ databases">
        <title>Draft genome sequence of Limisphaera ngatamarikiensis NGM72.4T, a thermophilic Verrucomicrobia grouped in subdivision 3.</title>
        <authorList>
            <person name="Carere C.R."/>
            <person name="Steen J."/>
            <person name="Hugenholtz P."/>
            <person name="Stott M.B."/>
        </authorList>
    </citation>
    <scope>NUCLEOTIDE SEQUENCE [LARGE SCALE GENOMIC DNA]</scope>
    <source>
        <strain evidence="2 3">NGM72.4</strain>
    </source>
</reference>
<protein>
    <submittedName>
        <fullName evidence="2">Uncharacterized protein</fullName>
    </submittedName>
</protein>
<feature type="transmembrane region" description="Helical" evidence="1">
    <location>
        <begin position="77"/>
        <end position="96"/>
    </location>
</feature>
<feature type="transmembrane region" description="Helical" evidence="1">
    <location>
        <begin position="108"/>
        <end position="133"/>
    </location>
</feature>
<evidence type="ECO:0000313" key="2">
    <source>
        <dbReference type="EMBL" id="NGO39132.1"/>
    </source>
</evidence>
<dbReference type="RefSeq" id="WP_165106967.1">
    <property type="nucleotide sequence ID" value="NZ_JAAKYA010000046.1"/>
</dbReference>
<dbReference type="Proteomes" id="UP000477311">
    <property type="component" value="Unassembled WGS sequence"/>
</dbReference>
<sequence length="134" mass="14512">MTLIGVFIYNAVSFCGGWLGGWLQLAVHLVLFGSVWLGWALKQWKWALCGAGGTVAIMVSVYVWRKVVHPGQVMVDYGGPYFFGLTVLPFVAGLLYPGKWYVKLGFTMLGVLGECVAVLLAGIAVLIFVGPIID</sequence>
<feature type="transmembrane region" description="Helical" evidence="1">
    <location>
        <begin position="46"/>
        <end position="65"/>
    </location>
</feature>
<dbReference type="AlphaFoldDB" id="A0A6M1RWI2"/>
<dbReference type="EMBL" id="JAAKYA010000046">
    <property type="protein sequence ID" value="NGO39132.1"/>
    <property type="molecule type" value="Genomic_DNA"/>
</dbReference>